<reference evidence="1 2" key="1">
    <citation type="submission" date="2019-08" db="EMBL/GenBank/DDBJ databases">
        <title>Whole genome of Aphis craccivora.</title>
        <authorList>
            <person name="Voronova N.V."/>
            <person name="Shulinski R.S."/>
            <person name="Bandarenka Y.V."/>
            <person name="Zhorov D.G."/>
            <person name="Warner D."/>
        </authorList>
    </citation>
    <scope>NUCLEOTIDE SEQUENCE [LARGE SCALE GENOMIC DNA]</scope>
    <source>
        <strain evidence="1">180601</strain>
        <tissue evidence="1">Whole Body</tissue>
    </source>
</reference>
<dbReference type="EMBL" id="VUJU01010900">
    <property type="protein sequence ID" value="KAF0712512.1"/>
    <property type="molecule type" value="Genomic_DNA"/>
</dbReference>
<gene>
    <name evidence="1" type="ORF">FWK35_00038934</name>
</gene>
<evidence type="ECO:0000313" key="2">
    <source>
        <dbReference type="Proteomes" id="UP000478052"/>
    </source>
</evidence>
<sequence>SSRMLLSEVKKLAFGMLGIFGSTYSCEQALSCMNTIKNK</sequence>
<protein>
    <submittedName>
        <fullName evidence="1">General transcription factor II-I repeat domain-containing protein 2B-like</fullName>
    </submittedName>
</protein>
<dbReference type="Proteomes" id="UP000478052">
    <property type="component" value="Unassembled WGS sequence"/>
</dbReference>
<feature type="non-terminal residue" evidence="1">
    <location>
        <position position="39"/>
    </location>
</feature>
<keyword evidence="2" id="KW-1185">Reference proteome</keyword>
<organism evidence="1 2">
    <name type="scientific">Aphis craccivora</name>
    <name type="common">Cowpea aphid</name>
    <dbReference type="NCBI Taxonomy" id="307492"/>
    <lineage>
        <taxon>Eukaryota</taxon>
        <taxon>Metazoa</taxon>
        <taxon>Ecdysozoa</taxon>
        <taxon>Arthropoda</taxon>
        <taxon>Hexapoda</taxon>
        <taxon>Insecta</taxon>
        <taxon>Pterygota</taxon>
        <taxon>Neoptera</taxon>
        <taxon>Paraneoptera</taxon>
        <taxon>Hemiptera</taxon>
        <taxon>Sternorrhyncha</taxon>
        <taxon>Aphidomorpha</taxon>
        <taxon>Aphidoidea</taxon>
        <taxon>Aphididae</taxon>
        <taxon>Aphidini</taxon>
        <taxon>Aphis</taxon>
        <taxon>Aphis</taxon>
    </lineage>
</organism>
<comment type="caution">
    <text evidence="1">The sequence shown here is derived from an EMBL/GenBank/DDBJ whole genome shotgun (WGS) entry which is preliminary data.</text>
</comment>
<name>A0A6G0VX06_APHCR</name>
<dbReference type="AlphaFoldDB" id="A0A6G0VX06"/>
<accession>A0A6G0VX06</accession>
<evidence type="ECO:0000313" key="1">
    <source>
        <dbReference type="EMBL" id="KAF0712512.1"/>
    </source>
</evidence>
<proteinExistence type="predicted"/>
<feature type="non-terminal residue" evidence="1">
    <location>
        <position position="1"/>
    </location>
</feature>
<dbReference type="OrthoDB" id="6603364at2759"/>